<protein>
    <submittedName>
        <fullName evidence="2">Uncharacterized protein</fullName>
    </submittedName>
</protein>
<proteinExistence type="predicted"/>
<dbReference type="STRING" id="181874.A0A409YGY8"/>
<comment type="caution">
    <text evidence="2">The sequence shown here is derived from an EMBL/GenBank/DDBJ whole genome shotgun (WGS) entry which is preliminary data.</text>
</comment>
<sequence>RLGPGPGPGLGFLLDFSLEAAHYSPTTFAFPILSMSDWAFNFRTSFAIDSDSDSDTENALQNRDAELWKQLDLSGRQENVAFKPNPFTIAKINAANRMNSAVNTDSNKTHMPAVISPPAVGEARREHKQTKLSDTFQSTKRQRSTNPVKAKIPRGVPVLSQGSDQGKIETHITHQPSTTILKSNPPCPSNTILSNPLVSDGAHNDCNKNVESSRQAVKTELFSDPILPECLDGSSLPLYQAHSSKTGEIQPPQILLGAGESSLAKSEAFVPFHEAVGTIPQPFSRQMSSSTMVNRKFKNPVTNSNLSVQPLHNPQPMSTTEELKPTASQLSLAQETRSLDPAEVPSITSNIIKDEFLGRVDLQDMPSVQQHYQGEALAFDEDTHPIQLGTQPAASLISLVRERTAYKPHTDRSHPTVNKLSRTAGERDAYNFLEDDPDEQWSTIPTKKRTKPKFYLFYILRGQRLTLYRG</sequence>
<keyword evidence="3" id="KW-1185">Reference proteome</keyword>
<dbReference type="InParanoid" id="A0A409YGY8"/>
<dbReference type="EMBL" id="NHTK01001181">
    <property type="protein sequence ID" value="PPR02235.1"/>
    <property type="molecule type" value="Genomic_DNA"/>
</dbReference>
<feature type="non-terminal residue" evidence="2">
    <location>
        <position position="1"/>
    </location>
</feature>
<feature type="region of interest" description="Disordered" evidence="1">
    <location>
        <begin position="129"/>
        <end position="148"/>
    </location>
</feature>
<feature type="compositionally biased region" description="Polar residues" evidence="1">
    <location>
        <begin position="132"/>
        <end position="147"/>
    </location>
</feature>
<dbReference type="Proteomes" id="UP000284842">
    <property type="component" value="Unassembled WGS sequence"/>
</dbReference>
<evidence type="ECO:0000256" key="1">
    <source>
        <dbReference type="SAM" id="MobiDB-lite"/>
    </source>
</evidence>
<accession>A0A409YGY8</accession>
<dbReference type="OrthoDB" id="3271131at2759"/>
<gene>
    <name evidence="2" type="ORF">CVT24_011462</name>
</gene>
<organism evidence="2 3">
    <name type="scientific">Panaeolus cyanescens</name>
    <dbReference type="NCBI Taxonomy" id="181874"/>
    <lineage>
        <taxon>Eukaryota</taxon>
        <taxon>Fungi</taxon>
        <taxon>Dikarya</taxon>
        <taxon>Basidiomycota</taxon>
        <taxon>Agaricomycotina</taxon>
        <taxon>Agaricomycetes</taxon>
        <taxon>Agaricomycetidae</taxon>
        <taxon>Agaricales</taxon>
        <taxon>Agaricineae</taxon>
        <taxon>Galeropsidaceae</taxon>
        <taxon>Panaeolus</taxon>
    </lineage>
</organism>
<feature type="region of interest" description="Disordered" evidence="1">
    <location>
        <begin position="300"/>
        <end position="320"/>
    </location>
</feature>
<evidence type="ECO:0000313" key="3">
    <source>
        <dbReference type="Proteomes" id="UP000284842"/>
    </source>
</evidence>
<dbReference type="AlphaFoldDB" id="A0A409YGY8"/>
<reference evidence="2 3" key="1">
    <citation type="journal article" date="2018" name="Evol. Lett.">
        <title>Horizontal gene cluster transfer increased hallucinogenic mushroom diversity.</title>
        <authorList>
            <person name="Reynolds H.T."/>
            <person name="Vijayakumar V."/>
            <person name="Gluck-Thaler E."/>
            <person name="Korotkin H.B."/>
            <person name="Matheny P.B."/>
            <person name="Slot J.C."/>
        </authorList>
    </citation>
    <scope>NUCLEOTIDE SEQUENCE [LARGE SCALE GENOMIC DNA]</scope>
    <source>
        <strain evidence="2 3">2629</strain>
    </source>
</reference>
<evidence type="ECO:0000313" key="2">
    <source>
        <dbReference type="EMBL" id="PPR02235.1"/>
    </source>
</evidence>
<name>A0A409YGY8_9AGAR</name>